<evidence type="ECO:0000256" key="5">
    <source>
        <dbReference type="SAM" id="MobiDB-lite"/>
    </source>
</evidence>
<evidence type="ECO:0000313" key="7">
    <source>
        <dbReference type="Ensembl" id="ENSHCOP00000024422.1"/>
    </source>
</evidence>
<organism evidence="7 8">
    <name type="scientific">Hippocampus comes</name>
    <name type="common">Tiger tail seahorse</name>
    <dbReference type="NCBI Taxonomy" id="109280"/>
    <lineage>
        <taxon>Eukaryota</taxon>
        <taxon>Metazoa</taxon>
        <taxon>Chordata</taxon>
        <taxon>Craniata</taxon>
        <taxon>Vertebrata</taxon>
        <taxon>Euteleostomi</taxon>
        <taxon>Actinopterygii</taxon>
        <taxon>Neopterygii</taxon>
        <taxon>Teleostei</taxon>
        <taxon>Neoteleostei</taxon>
        <taxon>Acanthomorphata</taxon>
        <taxon>Syngnathiaria</taxon>
        <taxon>Syngnathiformes</taxon>
        <taxon>Syngnathoidei</taxon>
        <taxon>Syngnathidae</taxon>
        <taxon>Hippocampus</taxon>
    </lineage>
</organism>
<feature type="region of interest" description="Disordered" evidence="5">
    <location>
        <begin position="2102"/>
        <end position="2123"/>
    </location>
</feature>
<feature type="compositionally biased region" description="Basic and acidic residues" evidence="5">
    <location>
        <begin position="2207"/>
        <end position="2218"/>
    </location>
</feature>
<dbReference type="SMART" id="SM01391">
    <property type="entry name" value="Filament"/>
    <property type="match status" value="1"/>
</dbReference>
<dbReference type="Ensembl" id="ENSHCOT00000017587.1">
    <property type="protein sequence ID" value="ENSHCOP00000024422.1"/>
    <property type="gene ID" value="ENSHCOG00000013736.1"/>
</dbReference>
<dbReference type="GeneTree" id="ENSGT00940000169377"/>
<name>A0A3Q2YZD6_HIPCM</name>
<feature type="region of interest" description="Disordered" evidence="5">
    <location>
        <begin position="762"/>
        <end position="941"/>
    </location>
</feature>
<dbReference type="PROSITE" id="PS51842">
    <property type="entry name" value="IF_ROD_2"/>
    <property type="match status" value="1"/>
</dbReference>
<feature type="compositionally biased region" description="Acidic residues" evidence="5">
    <location>
        <begin position="909"/>
        <end position="919"/>
    </location>
</feature>
<feature type="region of interest" description="Disordered" evidence="5">
    <location>
        <begin position="418"/>
        <end position="446"/>
    </location>
</feature>
<dbReference type="InterPro" id="IPR018039">
    <property type="entry name" value="IF_conserved"/>
</dbReference>
<feature type="compositionally biased region" description="Basic and acidic residues" evidence="5">
    <location>
        <begin position="427"/>
        <end position="446"/>
    </location>
</feature>
<feature type="region of interest" description="Disordered" evidence="5">
    <location>
        <begin position="680"/>
        <end position="723"/>
    </location>
</feature>
<dbReference type="GO" id="GO:0019215">
    <property type="term" value="F:intermediate filament binding"/>
    <property type="evidence" value="ECO:0007669"/>
    <property type="project" value="InterPro"/>
</dbReference>
<evidence type="ECO:0000259" key="6">
    <source>
        <dbReference type="PROSITE" id="PS51842"/>
    </source>
</evidence>
<feature type="region of interest" description="Disordered" evidence="5">
    <location>
        <begin position="1728"/>
        <end position="1790"/>
    </location>
</feature>
<feature type="region of interest" description="Disordered" evidence="5">
    <location>
        <begin position="1229"/>
        <end position="1289"/>
    </location>
</feature>
<keyword evidence="8" id="KW-1185">Reference proteome</keyword>
<evidence type="ECO:0000256" key="2">
    <source>
        <dbReference type="ARBA" id="ARBA00023054"/>
    </source>
</evidence>
<feature type="compositionally biased region" description="Polar residues" evidence="5">
    <location>
        <begin position="707"/>
        <end position="718"/>
    </location>
</feature>
<feature type="coiled-coil region" evidence="4">
    <location>
        <begin position="19"/>
        <end position="46"/>
    </location>
</feature>
<feature type="compositionally biased region" description="Acidic residues" evidence="5">
    <location>
        <begin position="2228"/>
        <end position="2240"/>
    </location>
</feature>
<sequence>MDLHPTAHYRHMAQEKHQMLDLNRRLQSYLGRVKLLEEENTMLSQEIQAQRHGHHGASVREKSLKEDLHRARAELDKVWRERVYTEMEVCKLSEEIQMVERHCQKEALAQAEIKAKMEVSRKELEEEHGAQRWLRERIKQLEEEMDHRVRNHEADVAHLETMLSHSIPPRTTPNLDLLQLEQELSQQASRAWHETAEAYQAQLDQLEESLRETAARLGQAEHHKNEYQAHLRALERDRISEGDVRRQLEETAEQQREEHRQHINTLQEHWECLEKEKEHLGQQLDRLVQENRGLLQQKMSLGLEVVTYRALLDGESLRRDDVSLLKDSRNITLKDMPVKPSRGNYQLPGRCNTLASVRRAPITSTTPLRSKPVNISQARGGEETATMVAKQESPYPKILYDGAVEKFRAQEVDEKVTYAEPLSSPVGDEHEQHPAERAEEEYGGKSEDKASFGFQVQSGSPKSEGLESRIIEEKNKISHCQSSTQEPKSELLGMTAKTFSSSARWNPEQQPTFPVEEKAANGFQLQPGVLPLTTEITEYQSSAQEPTSDLLVMTEKTFSSTAGSDQKQSPCVLEEKATVAFEIQSEAPPRTEEIHQQPSGTQELDIVGITEETISSSAVYKQELPPCVPVAEETAVGFQLQSGAQLLPKEITPHHSSTHKSKTELLTMTEEIFSSAARAAVEPCTVEDEQEQTSSSGTEALLEPTLESRTSSPSSENEFNPIDVSEIKQEISYSTLGTTATEAVDMLYPDGEEMDTWDSVIEKKIHVESSEPKPEAESQFAKPEEDILTRRSELSRGEMKKQDDEMWLQREESSQHSDDKGLNEEDEDSQNISVSWRTELESDSYAQENTLADVRPLIRYTSDETDANTQASHVDESESSDGEQDGQTGEVGEPAWSESKAKNFGTMEDLCEEVDEEVVENDKKYSQEASGLEKSTLKISEGHLDEEVPAAVDDVELETDQLVEQELENLSIDSYACHFAEEVANESQAVLPEDEEEAQRKVILKQEVITDIQVTHNLDFRDSMQPQRLQEVQEEDVHDGMMTKEQDAIPESDVQVESNLDLRDSVQPQTLEEVEVVEVQDRMMKMREELIKETELKIECNQVLRDSAQPQVDSPNDDAKGKVEEREVQDHIMTTEQEVIMEFDTQVECNQDIRNLVSPQVDTMDHEKKVQDHIMTTEQEVIMEFDTQVECNQDIRNLVSPQVDTMDHEKKVQDEMMTMEYEEAGIGLLPSGMDSDVQVEDDQDRQDSILPQVDTPDDDEEKGMEEKEVQDELTAKEQETIPESDVQVESKLDLKDSVQPQTLEEVEQVEVQDGMMKMGEEFIKETELKVECDQVHGDSVQTQLDSAIEDAKEKVEESEVQERIITMEQEVTIESAVQVEPNQDIRSLVPPQMDTMEDEEKVQDEIMRIEHEEAGKGKLPFCMDSDVQVEDDLDLEDSIPPQLHTPDDEKKGLEEKEVQHGTLGQEEERKVPLFSCTESDVLVESNLDSAPYQSESPGDEEKVQVEITTMEQEEAEQLNSPSYMDPDVQVEGNLNISDFIPPQVDSPDDQVKEVQDEILKQEEAQKVYLLSCMESEVQVEDNLNLVQPQLDTPHDGEKVQDEIMTTEQEVSKESAVQVEHNQDIMSFVPPQIDTVDDKEKVENEIMSIELTEADKGKLPSCMDPDVQIDDDLDPEDSIPPQMDTPDDDEKKGIEEKEVQHEMLGQKETQEVPLLSCTESDVQVEHNLNLVQPQLDSPDDEEKVQDEIMPTEQEEADKVSSPSYMDPDFQVEGNLDLSDFIPPQVDSPDDHVKEVQEEILKQEEAQKVYLQSCMESEVRVERSLNLVQPQLDSPDDGEKVQDKIMTTEQEEANKLNVPSCVDPDTQVEDDLDLREFVQPLLDSPDDYLEEVQDITLNQQDAVKVNLPVSGYLQDEDMLRQDIQDSLEAPEKRKDEFESNVSMVTHADETYSEFLRGLDFLEEAEEELLEKPQRESQNQKGLLQEYTYSVGEDDASILAEKWNILENTSEDVDIRHPKDEAESHVSHLRDEVGDGELAATFGEKPVEISLKTAPEEAVIFAMKDSLSEFLKTNDRENQNLWAALPADKWNVPENVSEDVNIRHPKNEEECGLSHGDEEAGDGESAPKFDEKHVAISPETATEESIFAVKDSLTEFRKTNVKDKRDLWVSSMEEAAAYGSDDIPKVMSGIHDVEFGSELDWGKAVNGSSARDRAGKKEEHVTGVSVHSEESEVEGECWSSGDE</sequence>
<keyword evidence="1 3" id="KW-0403">Intermediate filament</keyword>
<dbReference type="OMA" id="QLPEVVM"/>
<dbReference type="PANTHER" id="PTHR47051">
    <property type="entry name" value="NESTIN"/>
    <property type="match status" value="1"/>
</dbReference>
<feature type="compositionally biased region" description="Basic and acidic residues" evidence="5">
    <location>
        <begin position="762"/>
        <end position="823"/>
    </location>
</feature>
<feature type="domain" description="IF rod" evidence="6">
    <location>
        <begin position="15"/>
        <end position="319"/>
    </location>
</feature>
<dbReference type="PROSITE" id="PS00226">
    <property type="entry name" value="IF_ROD_1"/>
    <property type="match status" value="1"/>
</dbReference>
<protein>
    <submittedName>
        <fullName evidence="7">Nestin</fullName>
    </submittedName>
</protein>
<evidence type="ECO:0000256" key="4">
    <source>
        <dbReference type="SAM" id="Coils"/>
    </source>
</evidence>
<evidence type="ECO:0000256" key="1">
    <source>
        <dbReference type="ARBA" id="ARBA00022754"/>
    </source>
</evidence>
<feature type="region of interest" description="Disordered" evidence="5">
    <location>
        <begin position="1430"/>
        <end position="1472"/>
    </location>
</feature>
<accession>A0A3Q2YZD6</accession>
<dbReference type="STRING" id="109280.ENSHCOP00000024422"/>
<reference evidence="7" key="2">
    <citation type="submission" date="2025-09" db="UniProtKB">
        <authorList>
            <consortium name="Ensembl"/>
        </authorList>
    </citation>
    <scope>IDENTIFICATION</scope>
</reference>
<dbReference type="Proteomes" id="UP000264820">
    <property type="component" value="Unplaced"/>
</dbReference>
<reference evidence="7" key="1">
    <citation type="submission" date="2025-08" db="UniProtKB">
        <authorList>
            <consortium name="Ensembl"/>
        </authorList>
    </citation>
    <scope>IDENTIFICATION</scope>
</reference>
<feature type="region of interest" description="Disordered" evidence="5">
    <location>
        <begin position="1609"/>
        <end position="1633"/>
    </location>
</feature>
<dbReference type="Gene3D" id="1.20.5.170">
    <property type="match status" value="1"/>
</dbReference>
<dbReference type="Gene3D" id="1.20.5.1160">
    <property type="entry name" value="Vasodilator-stimulated phosphoprotein"/>
    <property type="match status" value="1"/>
</dbReference>
<keyword evidence="2 4" id="KW-0175">Coiled coil</keyword>
<dbReference type="PANTHER" id="PTHR47051:SF1">
    <property type="entry name" value="NESTIN"/>
    <property type="match status" value="1"/>
</dbReference>
<dbReference type="InterPro" id="IPR039008">
    <property type="entry name" value="IF_rod_dom"/>
</dbReference>
<dbReference type="GO" id="GO:0030844">
    <property type="term" value="P:positive regulation of intermediate filament depolymerization"/>
    <property type="evidence" value="ECO:0007669"/>
    <property type="project" value="TreeGrafter"/>
</dbReference>
<evidence type="ECO:0000256" key="3">
    <source>
        <dbReference type="RuleBase" id="RU000685"/>
    </source>
</evidence>
<comment type="similarity">
    <text evidence="3">Belongs to the intermediate filament family.</text>
</comment>
<feature type="compositionally biased region" description="Acidic residues" evidence="5">
    <location>
        <begin position="1255"/>
        <end position="1271"/>
    </location>
</feature>
<dbReference type="Pfam" id="PF00038">
    <property type="entry name" value="Filament"/>
    <property type="match status" value="1"/>
</dbReference>
<dbReference type="SUPFAM" id="SSF64593">
    <property type="entry name" value="Intermediate filament protein, coiled coil region"/>
    <property type="match status" value="2"/>
</dbReference>
<evidence type="ECO:0000313" key="8">
    <source>
        <dbReference type="Proteomes" id="UP000264820"/>
    </source>
</evidence>
<feature type="coiled-coil region" evidence="4">
    <location>
        <begin position="189"/>
        <end position="297"/>
    </location>
</feature>
<dbReference type="GO" id="GO:0005882">
    <property type="term" value="C:intermediate filament"/>
    <property type="evidence" value="ECO:0007669"/>
    <property type="project" value="UniProtKB-KW"/>
</dbReference>
<proteinExistence type="inferred from homology"/>
<dbReference type="GO" id="GO:0031730">
    <property type="term" value="F:CCR5 chemokine receptor binding"/>
    <property type="evidence" value="ECO:0007669"/>
    <property type="project" value="TreeGrafter"/>
</dbReference>
<feature type="region of interest" description="Disordered" evidence="5">
    <location>
        <begin position="1651"/>
        <end position="1691"/>
    </location>
</feature>
<dbReference type="InterPro" id="IPR031211">
    <property type="entry name" value="Nestin"/>
</dbReference>
<feature type="region of interest" description="Disordered" evidence="5">
    <location>
        <begin position="2201"/>
        <end position="2240"/>
    </location>
</feature>
<feature type="region of interest" description="Disordered" evidence="5">
    <location>
        <begin position="1106"/>
        <end position="1125"/>
    </location>
</feature>
<feature type="compositionally biased region" description="Acidic residues" evidence="5">
    <location>
        <begin position="1666"/>
        <end position="1676"/>
    </location>
</feature>
<feature type="compositionally biased region" description="Basic and acidic residues" evidence="5">
    <location>
        <begin position="1445"/>
        <end position="1459"/>
    </location>
</feature>